<gene>
    <name evidence="1" type="ORF">HA50_09105</name>
</gene>
<dbReference type="STRING" id="55209.HA50_09105"/>
<dbReference type="RefSeq" id="WP_084874496.1">
    <property type="nucleotide sequence ID" value="NZ_JAGGMY010000001.1"/>
</dbReference>
<dbReference type="AlphaFoldDB" id="A0A1X1EU20"/>
<keyword evidence="2" id="KW-1185">Reference proteome</keyword>
<evidence type="ECO:0000313" key="2">
    <source>
        <dbReference type="Proteomes" id="UP000193749"/>
    </source>
</evidence>
<name>A0A1X1EU20_PANCY</name>
<evidence type="ECO:0000313" key="1">
    <source>
        <dbReference type="EMBL" id="ORM93498.1"/>
    </source>
</evidence>
<accession>A0A1X1EU20</accession>
<organism evidence="1 2">
    <name type="scientific">Pantoea cypripedii</name>
    <name type="common">Pectobacterium cypripedii</name>
    <name type="synonym">Erwinia cypripedii</name>
    <dbReference type="NCBI Taxonomy" id="55209"/>
    <lineage>
        <taxon>Bacteria</taxon>
        <taxon>Pseudomonadati</taxon>
        <taxon>Pseudomonadota</taxon>
        <taxon>Gammaproteobacteria</taxon>
        <taxon>Enterobacterales</taxon>
        <taxon>Erwiniaceae</taxon>
        <taxon>Pantoea</taxon>
    </lineage>
</organism>
<reference evidence="1 2" key="1">
    <citation type="journal article" date="2017" name="Antonie Van Leeuwenhoek">
        <title>Phylogenomic resolution of the bacterial genus Pantoea and its relationship with Erwinia and Tatumella.</title>
        <authorList>
            <person name="Palmer M."/>
            <person name="Steenkamp E.T."/>
            <person name="Coetzee M.P."/>
            <person name="Chan W.Y."/>
            <person name="van Zyl E."/>
            <person name="De Maayer P."/>
            <person name="Coutinho T.A."/>
            <person name="Blom J."/>
            <person name="Smits T.H."/>
            <person name="Duffy B."/>
            <person name="Venter S.N."/>
        </authorList>
    </citation>
    <scope>NUCLEOTIDE SEQUENCE [LARGE SCALE GENOMIC DNA]</scope>
    <source>
        <strain evidence="1 2">LMG 2657</strain>
    </source>
</reference>
<comment type="caution">
    <text evidence="1">The sequence shown here is derived from an EMBL/GenBank/DDBJ whole genome shotgun (WGS) entry which is preliminary data.</text>
</comment>
<dbReference type="EMBL" id="MLJI01000001">
    <property type="protein sequence ID" value="ORM93498.1"/>
    <property type="molecule type" value="Genomic_DNA"/>
</dbReference>
<dbReference type="Proteomes" id="UP000193749">
    <property type="component" value="Unassembled WGS sequence"/>
</dbReference>
<protein>
    <submittedName>
        <fullName evidence="1">Uncharacterized protein</fullName>
    </submittedName>
</protein>
<proteinExistence type="predicted"/>
<dbReference type="OrthoDB" id="6446348at2"/>
<sequence>MTTLARRSVQTIKNRTQYVDSFIDSETSNEFTVLRLSERQSPQRQLFIVTLNDTQADGEVIPFAEIATSSTNKLRYVVKPSEQYPQLADAHLLDMIETVITIFMNKHWNNNIH</sequence>